<keyword evidence="2" id="KW-0489">Methyltransferase</keyword>
<comment type="caution">
    <text evidence="2">The sequence shown here is derived from an EMBL/GenBank/DDBJ whole genome shotgun (WGS) entry which is preliminary data.</text>
</comment>
<proteinExistence type="predicted"/>
<dbReference type="Pfam" id="PF09936">
    <property type="entry name" value="Methyltrn_RNA_4"/>
    <property type="match status" value="1"/>
</dbReference>
<accession>A0A7V5NZ95</accession>
<sequence>MSKFSFYVALIHYPVLNKEGRIIASSTTNLDLHDIARACRTYGVKRYYVVQPLRTQRKLITELLEYWQKGAGRVYNPDRQEALKILRVVPALAVALREIEEETTSPVLIGTDARPEYATLTYGEARKRLEGGGSYLLLLGTAWGLAPKLLANCDFVLEPIKGCAGDGYNHLSVRSAAAIILDRLLGEPWWKSLKEEEDVSRDQRDRK</sequence>
<dbReference type="GO" id="GO:0008168">
    <property type="term" value="F:methyltransferase activity"/>
    <property type="evidence" value="ECO:0007669"/>
    <property type="project" value="UniProtKB-KW"/>
</dbReference>
<dbReference type="InterPro" id="IPR029026">
    <property type="entry name" value="tRNA_m1G_MTases_N"/>
</dbReference>
<dbReference type="Proteomes" id="UP000886101">
    <property type="component" value="Unassembled WGS sequence"/>
</dbReference>
<reference evidence="2" key="1">
    <citation type="journal article" date="2020" name="mSystems">
        <title>Genome- and Community-Level Interaction Insights into Carbon Utilization and Element Cycling Functions of Hydrothermarchaeota in Hydrothermal Sediment.</title>
        <authorList>
            <person name="Zhou Z."/>
            <person name="Liu Y."/>
            <person name="Xu W."/>
            <person name="Pan J."/>
            <person name="Luo Z.H."/>
            <person name="Li M."/>
        </authorList>
    </citation>
    <scope>NUCLEOTIDE SEQUENCE [LARGE SCALE GENOMIC DNA]</scope>
    <source>
        <strain evidence="2">HyVt-533</strain>
    </source>
</reference>
<dbReference type="CDD" id="cd18085">
    <property type="entry name" value="TM1570-like"/>
    <property type="match status" value="1"/>
</dbReference>
<name>A0A7V5NZ95_9BACT</name>
<protein>
    <submittedName>
        <fullName evidence="2">RNA methyltransferase</fullName>
    </submittedName>
</protein>
<dbReference type="GO" id="GO:0032259">
    <property type="term" value="P:methylation"/>
    <property type="evidence" value="ECO:0007669"/>
    <property type="project" value="UniProtKB-KW"/>
</dbReference>
<organism evidence="2">
    <name type="scientific">Thermodesulfatator atlanticus</name>
    <dbReference type="NCBI Taxonomy" id="501497"/>
    <lineage>
        <taxon>Bacteria</taxon>
        <taxon>Pseudomonadati</taxon>
        <taxon>Thermodesulfobacteriota</taxon>
        <taxon>Thermodesulfobacteria</taxon>
        <taxon>Thermodesulfobacteriales</taxon>
        <taxon>Thermodesulfatatoraceae</taxon>
        <taxon>Thermodesulfatator</taxon>
    </lineage>
</organism>
<dbReference type="AlphaFoldDB" id="A0A7V5NZ95"/>
<evidence type="ECO:0000259" key="1">
    <source>
        <dbReference type="Pfam" id="PF09936"/>
    </source>
</evidence>
<dbReference type="Gene3D" id="3.40.1280.10">
    <property type="match status" value="1"/>
</dbReference>
<evidence type="ECO:0000313" key="2">
    <source>
        <dbReference type="EMBL" id="HHI96772.1"/>
    </source>
</evidence>
<dbReference type="InterPro" id="IPR019230">
    <property type="entry name" value="RNA_MeTrfase_C_dom"/>
</dbReference>
<keyword evidence="2" id="KW-0808">Transferase</keyword>
<dbReference type="EMBL" id="DROK01000083">
    <property type="protein sequence ID" value="HHI96772.1"/>
    <property type="molecule type" value="Genomic_DNA"/>
</dbReference>
<gene>
    <name evidence="2" type="ORF">ENJ96_02875</name>
</gene>
<feature type="domain" description="tRNA (guanine-N(1)-)-methyltransferase C-terminal" evidence="1">
    <location>
        <begin position="6"/>
        <end position="186"/>
    </location>
</feature>